<sequence>MPRIQFPTGFTPSTDTPLLHLTNPRGHTLSIQPISDNVVRVVHQLPVNKFPQKTNALVFEPAAASATVAIDGNNATVKTSSLNIEVNFDACPRLKWSTKDSIVFMADSKTRAYAFDAASGSVLHYVERELYLPVSEDEFTTDGPFVHGKRNEFVYGLGESRGSIMKAGKKFTMEGRDALSYDWEHGDPLYKVNPFYTVYNKKTTLWHGIFYNNLSDSSFDLGAESDVLWGCFRVYKANCGPLDYYVILGDGTLPSVLSEYARLVSPGNVSQTFVASPNLPPLSQFGYLSSSLALAADPHAQDAIIQFLKDCRTHRFPVDGLHLSSGWCQDEATDDRNYFVWNRKRYPSPADLGRIVEKEFGVQFIVNIKPWLLEQHPKYLEAKKLGAFVQPPPDAEGDSDAAMSYVWAAGFASHKPGSYFDYSSRAASEWWGEQIKKELLANGLTGMWIDNNEMAGLMDDDVEFQGELGMYARESEGPEENVEKRMGWGKGPTRMGSVGKAIQTMGMARATYEAVIAARPDDRPVIVSRSGVPGIQAYAHGTWSGDNSTTWKALRWGTKMTLSVGMSFGPGLYGHDIGGFAGAHHPRPELLVRWCQNGAWHTRFTVHSWKETSTTMWMYDDVLGVTDAIRDALALRYRLAPTFYSLYVTDYYRNGWPVIKPLLWHHSVDPKTLCMDEEFLFGSHVLVAPVTINGATTRRVYLPAEANDGEKWLNWCEMDTGKWHKGEGEFIELEAPLTRTPVLVRSGGILVLGGPCTNNIYDGVGERTALVFPAPQGTSKGRFVLIEDDGRTNAHTAESKFTELLLSFKASEKQVEVGVEVLEGGYALPYNVIWFELPRRDGRKVVVVRAAGGPGNEGGVRMVDGKMQTGVLVAVSQSKEV</sequence>
<dbReference type="GO" id="GO:0030246">
    <property type="term" value="F:carbohydrate binding"/>
    <property type="evidence" value="ECO:0007669"/>
    <property type="project" value="InterPro"/>
</dbReference>
<dbReference type="Gene3D" id="3.20.20.80">
    <property type="entry name" value="Glycosidases"/>
    <property type="match status" value="1"/>
</dbReference>
<dbReference type="Pfam" id="PF01055">
    <property type="entry name" value="Glyco_hydro_31_2nd"/>
    <property type="match status" value="1"/>
</dbReference>
<feature type="domain" description="Glycoside hydrolase family 31 TIM barrel" evidence="3">
    <location>
        <begin position="277"/>
        <end position="646"/>
    </location>
</feature>
<keyword evidence="2" id="KW-0326">Glycosidase</keyword>
<dbReference type="SUPFAM" id="SSF51011">
    <property type="entry name" value="Glycosyl hydrolase domain"/>
    <property type="match status" value="1"/>
</dbReference>
<dbReference type="SUPFAM" id="SSF51445">
    <property type="entry name" value="(Trans)glycosidases"/>
    <property type="match status" value="1"/>
</dbReference>
<dbReference type="AlphaFoldDB" id="A0A8H6WB27"/>
<dbReference type="Proteomes" id="UP000613580">
    <property type="component" value="Unassembled WGS sequence"/>
</dbReference>
<evidence type="ECO:0000313" key="6">
    <source>
        <dbReference type="EMBL" id="KAF7305934.1"/>
    </source>
</evidence>
<dbReference type="PANTHER" id="PTHR22762">
    <property type="entry name" value="ALPHA-GLUCOSIDASE"/>
    <property type="match status" value="1"/>
</dbReference>
<evidence type="ECO:0000256" key="1">
    <source>
        <dbReference type="ARBA" id="ARBA00007806"/>
    </source>
</evidence>
<accession>A0A8H6WB27</accession>
<dbReference type="Pfam" id="PF21365">
    <property type="entry name" value="Glyco_hydro_31_3rd"/>
    <property type="match status" value="1"/>
</dbReference>
<dbReference type="CDD" id="cd14752">
    <property type="entry name" value="GH31_N"/>
    <property type="match status" value="1"/>
</dbReference>
<dbReference type="InterPro" id="IPR048395">
    <property type="entry name" value="Glyco_hydro_31_C"/>
</dbReference>
<comment type="similarity">
    <text evidence="1 2">Belongs to the glycosyl hydrolase 31 family.</text>
</comment>
<evidence type="ECO:0000259" key="4">
    <source>
        <dbReference type="Pfam" id="PF13802"/>
    </source>
</evidence>
<organism evidence="6 7">
    <name type="scientific">Mycena chlorophos</name>
    <name type="common">Agaric fungus</name>
    <name type="synonym">Agaricus chlorophos</name>
    <dbReference type="NCBI Taxonomy" id="658473"/>
    <lineage>
        <taxon>Eukaryota</taxon>
        <taxon>Fungi</taxon>
        <taxon>Dikarya</taxon>
        <taxon>Basidiomycota</taxon>
        <taxon>Agaricomycotina</taxon>
        <taxon>Agaricomycetes</taxon>
        <taxon>Agaricomycetidae</taxon>
        <taxon>Agaricales</taxon>
        <taxon>Marasmiineae</taxon>
        <taxon>Mycenaceae</taxon>
        <taxon>Mycena</taxon>
    </lineage>
</organism>
<evidence type="ECO:0000259" key="5">
    <source>
        <dbReference type="Pfam" id="PF21365"/>
    </source>
</evidence>
<keyword evidence="7" id="KW-1185">Reference proteome</keyword>
<reference evidence="6" key="1">
    <citation type="submission" date="2020-05" db="EMBL/GenBank/DDBJ databases">
        <title>Mycena genomes resolve the evolution of fungal bioluminescence.</title>
        <authorList>
            <person name="Tsai I.J."/>
        </authorList>
    </citation>
    <scope>NUCLEOTIDE SEQUENCE</scope>
    <source>
        <strain evidence="6">110903Hualien_Pintung</strain>
    </source>
</reference>
<feature type="domain" description="Glycosyl hydrolase family 31 C-terminal" evidence="5">
    <location>
        <begin position="655"/>
        <end position="750"/>
    </location>
</feature>
<dbReference type="InterPro" id="IPR017853">
    <property type="entry name" value="GH"/>
</dbReference>
<evidence type="ECO:0000313" key="7">
    <source>
        <dbReference type="Proteomes" id="UP000613580"/>
    </source>
</evidence>
<evidence type="ECO:0000256" key="2">
    <source>
        <dbReference type="RuleBase" id="RU361185"/>
    </source>
</evidence>
<dbReference type="Gene3D" id="2.60.40.1760">
    <property type="entry name" value="glycosyl hydrolase (family 31)"/>
    <property type="match status" value="1"/>
</dbReference>
<dbReference type="OrthoDB" id="1334205at2759"/>
<dbReference type="GO" id="GO:0005975">
    <property type="term" value="P:carbohydrate metabolic process"/>
    <property type="evidence" value="ECO:0007669"/>
    <property type="project" value="InterPro"/>
</dbReference>
<comment type="caution">
    <text evidence="6">The sequence shown here is derived from an EMBL/GenBank/DDBJ whole genome shotgun (WGS) entry which is preliminary data.</text>
</comment>
<dbReference type="InterPro" id="IPR000322">
    <property type="entry name" value="Glyco_hydro_31_TIM"/>
</dbReference>
<dbReference type="InterPro" id="IPR011013">
    <property type="entry name" value="Gal_mutarotase_sf_dom"/>
</dbReference>
<proteinExistence type="inferred from homology"/>
<dbReference type="GO" id="GO:0004553">
    <property type="term" value="F:hydrolase activity, hydrolyzing O-glycosyl compounds"/>
    <property type="evidence" value="ECO:0007669"/>
    <property type="project" value="InterPro"/>
</dbReference>
<evidence type="ECO:0000259" key="3">
    <source>
        <dbReference type="Pfam" id="PF01055"/>
    </source>
</evidence>
<dbReference type="Pfam" id="PF13802">
    <property type="entry name" value="Gal_mutarotas_2"/>
    <property type="match status" value="1"/>
</dbReference>
<dbReference type="EMBL" id="JACAZE010000009">
    <property type="protein sequence ID" value="KAF7305934.1"/>
    <property type="molecule type" value="Genomic_DNA"/>
</dbReference>
<keyword evidence="2 6" id="KW-0378">Hydrolase</keyword>
<gene>
    <name evidence="6" type="ORF">HMN09_00747600</name>
</gene>
<feature type="domain" description="Glycoside hydrolase family 31 N-terminal" evidence="4">
    <location>
        <begin position="28"/>
        <end position="220"/>
    </location>
</feature>
<dbReference type="Gene3D" id="2.60.40.1180">
    <property type="entry name" value="Golgi alpha-mannosidase II"/>
    <property type="match status" value="1"/>
</dbReference>
<dbReference type="PANTHER" id="PTHR22762:SF165">
    <property type="entry name" value="PUTATIVE (AFU_ORTHOLOGUE AFUA_1G06560)-RELATED"/>
    <property type="match status" value="1"/>
</dbReference>
<dbReference type="InterPro" id="IPR025887">
    <property type="entry name" value="Glyco_hydro_31_N_dom"/>
</dbReference>
<dbReference type="SUPFAM" id="SSF74650">
    <property type="entry name" value="Galactose mutarotase-like"/>
    <property type="match status" value="1"/>
</dbReference>
<name>A0A8H6WB27_MYCCL</name>
<protein>
    <submittedName>
        <fullName evidence="6">Glycosyl hydrolases family 31-domain-containing protein</fullName>
    </submittedName>
</protein>
<dbReference type="InterPro" id="IPR013780">
    <property type="entry name" value="Glyco_hydro_b"/>
</dbReference>